<name>A0A1J1I0K8_9DIPT</name>
<keyword evidence="2" id="KW-1185">Reference proteome</keyword>
<evidence type="ECO:0000313" key="1">
    <source>
        <dbReference type="EMBL" id="CRK93805.1"/>
    </source>
</evidence>
<dbReference type="AlphaFoldDB" id="A0A1J1I0K8"/>
<organism evidence="1 2">
    <name type="scientific">Clunio marinus</name>
    <dbReference type="NCBI Taxonomy" id="568069"/>
    <lineage>
        <taxon>Eukaryota</taxon>
        <taxon>Metazoa</taxon>
        <taxon>Ecdysozoa</taxon>
        <taxon>Arthropoda</taxon>
        <taxon>Hexapoda</taxon>
        <taxon>Insecta</taxon>
        <taxon>Pterygota</taxon>
        <taxon>Neoptera</taxon>
        <taxon>Endopterygota</taxon>
        <taxon>Diptera</taxon>
        <taxon>Nematocera</taxon>
        <taxon>Chironomoidea</taxon>
        <taxon>Chironomidae</taxon>
        <taxon>Clunio</taxon>
    </lineage>
</organism>
<dbReference type="EMBL" id="CVRI01000038">
    <property type="protein sequence ID" value="CRK93805.1"/>
    <property type="molecule type" value="Genomic_DNA"/>
</dbReference>
<accession>A0A1J1I0K8</accession>
<gene>
    <name evidence="1" type="ORF">CLUMA_CG007332</name>
</gene>
<reference evidence="1 2" key="1">
    <citation type="submission" date="2015-04" db="EMBL/GenBank/DDBJ databases">
        <authorList>
            <person name="Syromyatnikov M.Y."/>
            <person name="Popov V.N."/>
        </authorList>
    </citation>
    <scope>NUCLEOTIDE SEQUENCE [LARGE SCALE GENOMIC DNA]</scope>
</reference>
<evidence type="ECO:0000313" key="2">
    <source>
        <dbReference type="Proteomes" id="UP000183832"/>
    </source>
</evidence>
<sequence length="60" mass="6989">MKVNLYLSSPSPTVLYHLLQCLTDATFGLIYDSIKNDFASKLLKFRKWNEQLIVQLPILF</sequence>
<protein>
    <submittedName>
        <fullName evidence="1">CLUMA_CG007332, isoform A</fullName>
    </submittedName>
</protein>
<dbReference type="Proteomes" id="UP000183832">
    <property type="component" value="Unassembled WGS sequence"/>
</dbReference>
<proteinExistence type="predicted"/>